<dbReference type="InterPro" id="IPR016084">
    <property type="entry name" value="Haem_Oase-like_multi-hlx"/>
</dbReference>
<dbReference type="STRING" id="946122.A0A0C2X2X2"/>
<dbReference type="PANTHER" id="PTHR20858:SF17">
    <property type="entry name" value="HYDROXYMETHYLPYRIMIDINE_PHOSPHOMETHYLPYRIMIDINE KINASE THI20-RELATED"/>
    <property type="match status" value="1"/>
</dbReference>
<proteinExistence type="predicted"/>
<feature type="domain" description="Thiaminase-2/PQQC" evidence="1">
    <location>
        <begin position="362"/>
        <end position="572"/>
    </location>
</feature>
<dbReference type="NCBIfam" id="TIGR00097">
    <property type="entry name" value="HMP-P_kinase"/>
    <property type="match status" value="1"/>
</dbReference>
<feature type="domain" description="Pyridoxamine kinase/Phosphomethylpyrimidine kinase" evidence="2">
    <location>
        <begin position="242"/>
        <end position="330"/>
    </location>
</feature>
<dbReference type="GO" id="GO:0008972">
    <property type="term" value="F:phosphomethylpyrimidine kinase activity"/>
    <property type="evidence" value="ECO:0007669"/>
    <property type="project" value="InterPro"/>
</dbReference>
<reference evidence="3 4" key="1">
    <citation type="submission" date="2014-04" db="EMBL/GenBank/DDBJ databases">
        <title>Evolutionary Origins and Diversification of the Mycorrhizal Mutualists.</title>
        <authorList>
            <consortium name="DOE Joint Genome Institute"/>
            <consortium name="Mycorrhizal Genomics Consortium"/>
            <person name="Kohler A."/>
            <person name="Kuo A."/>
            <person name="Nagy L.G."/>
            <person name="Floudas D."/>
            <person name="Copeland A."/>
            <person name="Barry K.W."/>
            <person name="Cichocki N."/>
            <person name="Veneault-Fourrey C."/>
            <person name="LaButti K."/>
            <person name="Lindquist E.A."/>
            <person name="Lipzen A."/>
            <person name="Lundell T."/>
            <person name="Morin E."/>
            <person name="Murat C."/>
            <person name="Riley R."/>
            <person name="Ohm R."/>
            <person name="Sun H."/>
            <person name="Tunlid A."/>
            <person name="Henrissat B."/>
            <person name="Grigoriev I.V."/>
            <person name="Hibbett D.S."/>
            <person name="Martin F."/>
        </authorList>
    </citation>
    <scope>NUCLEOTIDE SEQUENCE [LARGE SCALE GENOMIC DNA]</scope>
    <source>
        <strain evidence="3 4">Koide BX008</strain>
    </source>
</reference>
<dbReference type="CDD" id="cd01169">
    <property type="entry name" value="HMPP_kinase"/>
    <property type="match status" value="1"/>
</dbReference>
<dbReference type="EMBL" id="KN818228">
    <property type="protein sequence ID" value="KIL68492.1"/>
    <property type="molecule type" value="Genomic_DNA"/>
</dbReference>
<name>A0A0C2X2X2_AMAMK</name>
<evidence type="ECO:0000313" key="3">
    <source>
        <dbReference type="EMBL" id="KIL68492.1"/>
    </source>
</evidence>
<dbReference type="CDD" id="cd19367">
    <property type="entry name" value="TenA_C_ScTHI20-like"/>
    <property type="match status" value="1"/>
</dbReference>
<dbReference type="SUPFAM" id="SSF53613">
    <property type="entry name" value="Ribokinase-like"/>
    <property type="match status" value="1"/>
</dbReference>
<organism evidence="3 4">
    <name type="scientific">Amanita muscaria (strain Koide BX008)</name>
    <dbReference type="NCBI Taxonomy" id="946122"/>
    <lineage>
        <taxon>Eukaryota</taxon>
        <taxon>Fungi</taxon>
        <taxon>Dikarya</taxon>
        <taxon>Basidiomycota</taxon>
        <taxon>Agaricomycotina</taxon>
        <taxon>Agaricomycetes</taxon>
        <taxon>Agaricomycetidae</taxon>
        <taxon>Agaricales</taxon>
        <taxon>Pluteineae</taxon>
        <taxon>Amanitaceae</taxon>
        <taxon>Amanita</taxon>
    </lineage>
</organism>
<protein>
    <submittedName>
        <fullName evidence="3">Uncharacterized protein</fullName>
    </submittedName>
</protein>
<dbReference type="GO" id="GO:0008902">
    <property type="term" value="F:hydroxymethylpyrimidine kinase activity"/>
    <property type="evidence" value="ECO:0007669"/>
    <property type="project" value="TreeGrafter"/>
</dbReference>
<dbReference type="InterPro" id="IPR029056">
    <property type="entry name" value="Ribokinase-like"/>
</dbReference>
<dbReference type="Gene3D" id="1.20.910.10">
    <property type="entry name" value="Heme oxygenase-like"/>
    <property type="match status" value="1"/>
</dbReference>
<dbReference type="Gene3D" id="3.40.1190.20">
    <property type="match status" value="1"/>
</dbReference>
<dbReference type="Pfam" id="PF03070">
    <property type="entry name" value="TENA_THI-4"/>
    <property type="match status" value="1"/>
</dbReference>
<dbReference type="AlphaFoldDB" id="A0A0C2X2X2"/>
<evidence type="ECO:0000313" key="4">
    <source>
        <dbReference type="Proteomes" id="UP000054549"/>
    </source>
</evidence>
<dbReference type="InterPro" id="IPR004399">
    <property type="entry name" value="HMP/HMP-P_kinase_dom"/>
</dbReference>
<evidence type="ECO:0000259" key="1">
    <source>
        <dbReference type="Pfam" id="PF03070"/>
    </source>
</evidence>
<dbReference type="InParanoid" id="A0A0C2X2X2"/>
<dbReference type="PANTHER" id="PTHR20858">
    <property type="entry name" value="PHOSPHOMETHYLPYRIMIDINE KINASE"/>
    <property type="match status" value="1"/>
</dbReference>
<dbReference type="OrthoDB" id="10028886at2759"/>
<accession>A0A0C2X2X2</accession>
<dbReference type="Pfam" id="PF08543">
    <property type="entry name" value="Phos_pyr_kin"/>
    <property type="match status" value="2"/>
</dbReference>
<dbReference type="Proteomes" id="UP000054549">
    <property type="component" value="Unassembled WGS sequence"/>
</dbReference>
<keyword evidence="4" id="KW-1185">Reference proteome</keyword>
<evidence type="ECO:0000259" key="2">
    <source>
        <dbReference type="Pfam" id="PF08543"/>
    </source>
</evidence>
<dbReference type="HOGENOM" id="CLU_020520_2_1_1"/>
<feature type="domain" description="Pyridoxamine kinase/Phosphomethylpyrimidine kinase" evidence="2">
    <location>
        <begin position="17"/>
        <end position="196"/>
    </location>
</feature>
<dbReference type="GO" id="GO:0009228">
    <property type="term" value="P:thiamine biosynthetic process"/>
    <property type="evidence" value="ECO:0007669"/>
    <property type="project" value="InterPro"/>
</dbReference>
<dbReference type="GO" id="GO:0005829">
    <property type="term" value="C:cytosol"/>
    <property type="evidence" value="ECO:0007669"/>
    <property type="project" value="TreeGrafter"/>
</dbReference>
<dbReference type="FunCoup" id="A0A0C2X2X2">
    <property type="interactions" value="259"/>
</dbReference>
<dbReference type="InterPro" id="IPR004305">
    <property type="entry name" value="Thiaminase-2/PQQC"/>
</dbReference>
<gene>
    <name evidence="3" type="ORF">M378DRAFT_71478</name>
</gene>
<dbReference type="SUPFAM" id="SSF48613">
    <property type="entry name" value="Heme oxygenase-like"/>
    <property type="match status" value="1"/>
</dbReference>
<dbReference type="InterPro" id="IPR013749">
    <property type="entry name" value="PM/HMP-P_kinase-1"/>
</dbReference>
<sequence>MGTTTTFFPVLTIAGSDSSGGAGIQADLKTITCLGCYGASAITALTAQNTTGVQDIHPCPPHFVEQQVSSVLQDIDIHAIKTGMLHDTETVQAVARALKTYYSDKSMPPIVCDPVCVSTSGHTLLHPDAVGAMARAIFPLSTVITPNTSEAELLLSTVEGLATKIVILEDMISASSKLLHYGSRAVLLKGGHITVTMSDISRIASGSPNIVILQEGFLRDSIEILQFHAKPRSAPLSDVRLAVDVLALSDGQVTLFVRPWIESQNTHGTGCTLSSALACELARGLNRDRSSPESGLATVMLVEATKNAILYVYQGIITAPSLGKGNGPLNHLHSIQNISVCKPNQYNQFPLTTHLIKNSFALWEAYVKHDFVRQLGSGTLDRKSFVHFIKQDYHYLRYYSRAYGYLAAKCTDFSAIEDSAKVILNVIDEIGKHRGFCQHFGVTPEELENTPESAATTAYGAYILDMGLQGRDSMKLFMALIACLLGYGEVGLWLKKEAEQDESWVLLDGNPYKPWIDVYSGTPYQESVKKGLELIEKRAAEDPPSEARLREWSAVWRKCAMLEKQFWDMAMNLS</sequence>